<evidence type="ECO:0000313" key="6">
    <source>
        <dbReference type="Proteomes" id="UP000268093"/>
    </source>
</evidence>
<keyword evidence="1" id="KW-0028">Amino-acid biosynthesis</keyword>
<dbReference type="PANTHER" id="PTHR20371:SF1">
    <property type="entry name" value="ENOLASE-PHOSPHATASE E1"/>
    <property type="match status" value="1"/>
</dbReference>
<dbReference type="GO" id="GO:0019509">
    <property type="term" value="P:L-methionine salvage from methylthioadenosine"/>
    <property type="evidence" value="ECO:0007669"/>
    <property type="project" value="InterPro"/>
</dbReference>
<dbReference type="GO" id="GO:0000287">
    <property type="term" value="F:magnesium ion binding"/>
    <property type="evidence" value="ECO:0007669"/>
    <property type="project" value="InterPro"/>
</dbReference>
<dbReference type="PANTHER" id="PTHR20371">
    <property type="entry name" value="ENOLASE-PHOSPHATASE E1"/>
    <property type="match status" value="1"/>
</dbReference>
<name>A0A433D4Y2_9FUNG</name>
<comment type="caution">
    <text evidence="5">The sequence shown here is derived from an EMBL/GenBank/DDBJ whole genome shotgun (WGS) entry which is preliminary data.</text>
</comment>
<proteinExistence type="predicted"/>
<dbReference type="SUPFAM" id="SSF56784">
    <property type="entry name" value="HAD-like"/>
    <property type="match status" value="1"/>
</dbReference>
<evidence type="ECO:0000256" key="4">
    <source>
        <dbReference type="SAM" id="MobiDB-lite"/>
    </source>
</evidence>
<feature type="compositionally biased region" description="Polar residues" evidence="4">
    <location>
        <begin position="9"/>
        <end position="20"/>
    </location>
</feature>
<dbReference type="NCBIfam" id="TIGR01691">
    <property type="entry name" value="enolase-ppase"/>
    <property type="match status" value="1"/>
</dbReference>
<dbReference type="AlphaFoldDB" id="A0A433D4Y2"/>
<evidence type="ECO:0000256" key="3">
    <source>
        <dbReference type="ARBA" id="ARBA00023167"/>
    </source>
</evidence>
<dbReference type="InterPro" id="IPR023214">
    <property type="entry name" value="HAD_sf"/>
</dbReference>
<dbReference type="GO" id="GO:0043874">
    <property type="term" value="F:acireductone synthase activity"/>
    <property type="evidence" value="ECO:0007669"/>
    <property type="project" value="InterPro"/>
</dbReference>
<dbReference type="Proteomes" id="UP000268093">
    <property type="component" value="Unassembled WGS sequence"/>
</dbReference>
<dbReference type="Pfam" id="PF00702">
    <property type="entry name" value="Hydrolase"/>
    <property type="match status" value="1"/>
</dbReference>
<gene>
    <name evidence="5" type="ORF">BC936DRAFT_147614</name>
</gene>
<keyword evidence="3" id="KW-0486">Methionine biosynthesis</keyword>
<keyword evidence="6" id="KW-1185">Reference proteome</keyword>
<feature type="region of interest" description="Disordered" evidence="4">
    <location>
        <begin position="1"/>
        <end position="20"/>
    </location>
</feature>
<dbReference type="InterPro" id="IPR006439">
    <property type="entry name" value="HAD-SF_hydro_IA"/>
</dbReference>
<protein>
    <submittedName>
        <fullName evidence="5">HAD-like domain-containing protein</fullName>
    </submittedName>
</protein>
<dbReference type="InterPro" id="IPR036412">
    <property type="entry name" value="HAD-like_sf"/>
</dbReference>
<reference evidence="5 6" key="1">
    <citation type="journal article" date="2018" name="New Phytol.">
        <title>Phylogenomics of Endogonaceae and evolution of mycorrhizas within Mucoromycota.</title>
        <authorList>
            <person name="Chang Y."/>
            <person name="Desiro A."/>
            <person name="Na H."/>
            <person name="Sandor L."/>
            <person name="Lipzen A."/>
            <person name="Clum A."/>
            <person name="Barry K."/>
            <person name="Grigoriev I.V."/>
            <person name="Martin F.M."/>
            <person name="Stajich J.E."/>
            <person name="Smith M.E."/>
            <person name="Bonito G."/>
            <person name="Spatafora J.W."/>
        </authorList>
    </citation>
    <scope>NUCLEOTIDE SEQUENCE [LARGE SCALE GENOMIC DNA]</scope>
    <source>
        <strain evidence="5 6">GMNB39</strain>
    </source>
</reference>
<dbReference type="OrthoDB" id="272500at2759"/>
<evidence type="ECO:0000256" key="1">
    <source>
        <dbReference type="ARBA" id="ARBA00022605"/>
    </source>
</evidence>
<sequence>MALMASWTGPGTPTDSQNKSNCYAVKDVTDGLPGAVLIPEETSSSAEEVKRAISQNIRWQVAADRKIGALKSFQGYMWQGGYESGEIRSIVYDDVVPALNRWRDAGVKIYIYSSGSVPAQKLLFGYSDKGNLLEYFSGYYDTGIGLKTEPQSYRNIAKDIGKETTPFSVLFVSDNVKGAFILAQELYCIWIRLPSQDHQIAAAQEVGFRVAVSERAGNAELTEDERARFPVVRSFEQIFEHEALQ</sequence>
<dbReference type="InterPro" id="IPR023943">
    <property type="entry name" value="Enolase-ppase_E1"/>
</dbReference>
<dbReference type="Gene3D" id="3.40.50.1000">
    <property type="entry name" value="HAD superfamily/HAD-like"/>
    <property type="match status" value="2"/>
</dbReference>
<keyword evidence="2" id="KW-0378">Hydrolase</keyword>
<evidence type="ECO:0000313" key="5">
    <source>
        <dbReference type="EMBL" id="RUP45889.1"/>
    </source>
</evidence>
<evidence type="ECO:0000256" key="2">
    <source>
        <dbReference type="ARBA" id="ARBA00022801"/>
    </source>
</evidence>
<accession>A0A433D4Y2</accession>
<dbReference type="EMBL" id="RBNI01006644">
    <property type="protein sequence ID" value="RUP45889.1"/>
    <property type="molecule type" value="Genomic_DNA"/>
</dbReference>
<dbReference type="NCBIfam" id="TIGR01549">
    <property type="entry name" value="HAD-SF-IA-v1"/>
    <property type="match status" value="1"/>
</dbReference>
<organism evidence="5 6">
    <name type="scientific">Jimgerdemannia flammicorona</name>
    <dbReference type="NCBI Taxonomy" id="994334"/>
    <lineage>
        <taxon>Eukaryota</taxon>
        <taxon>Fungi</taxon>
        <taxon>Fungi incertae sedis</taxon>
        <taxon>Mucoromycota</taxon>
        <taxon>Mucoromycotina</taxon>
        <taxon>Endogonomycetes</taxon>
        <taxon>Endogonales</taxon>
        <taxon>Endogonaceae</taxon>
        <taxon>Jimgerdemannia</taxon>
    </lineage>
</organism>